<dbReference type="PANTHER" id="PTHR22809:SF5">
    <property type="entry name" value="TRNA N(3)-METHYLCYTIDINE METHYLTRANSFERASE METTL6"/>
    <property type="match status" value="1"/>
</dbReference>
<name>U6K1V6_9EIME</name>
<evidence type="ECO:0000256" key="3">
    <source>
        <dbReference type="ARBA" id="ARBA00022679"/>
    </source>
</evidence>
<dbReference type="GO" id="GO:0032259">
    <property type="term" value="P:methylation"/>
    <property type="evidence" value="ECO:0007669"/>
    <property type="project" value="UniProtKB-KW"/>
</dbReference>
<sequence>MEETEGPSEFYDTDTVRKFALSEEAVAEKTEIVEKNENEMTEQQKVKLLENAVRNWDIFYKHNKDHFFKDRAWLAKEIPEIAAVCSAAAAAAAAAAAGETAAAAAAAAAESAAAPPFLVDVGCGVGNALIPILLANPQLHAAAIDCSPRAISILRMLQQMLLQTVQQMLLLQQQLRIRPISLNAAQKHTHAGLLLQQLQQMQQQQNQQQQQQQQQNQQQQQQQQNQQQHQQQQQQQLQQ</sequence>
<proteinExistence type="inferred from homology"/>
<feature type="region of interest" description="Disordered" evidence="4">
    <location>
        <begin position="206"/>
        <end position="226"/>
    </location>
</feature>
<protein>
    <submittedName>
        <fullName evidence="5">YALI0E24717p, related</fullName>
    </submittedName>
</protein>
<reference evidence="5" key="2">
    <citation type="submission" date="2013-10" db="EMBL/GenBank/DDBJ databases">
        <authorList>
            <person name="Aslett M."/>
        </authorList>
    </citation>
    <scope>NUCLEOTIDE SEQUENCE [LARGE SCALE GENOMIC DNA]</scope>
    <source>
        <strain evidence="5">Houghton</strain>
    </source>
</reference>
<keyword evidence="2" id="KW-0489">Methyltransferase</keyword>
<dbReference type="SUPFAM" id="SSF53335">
    <property type="entry name" value="S-adenosyl-L-methionine-dependent methyltransferases"/>
    <property type="match status" value="1"/>
</dbReference>
<evidence type="ECO:0000256" key="1">
    <source>
        <dbReference type="ARBA" id="ARBA00009725"/>
    </source>
</evidence>
<dbReference type="PANTHER" id="PTHR22809">
    <property type="entry name" value="METHYLTRANSFERASE-RELATED"/>
    <property type="match status" value="1"/>
</dbReference>
<evidence type="ECO:0000256" key="4">
    <source>
        <dbReference type="SAM" id="MobiDB-lite"/>
    </source>
</evidence>
<dbReference type="RefSeq" id="XP_013354290.1">
    <property type="nucleotide sequence ID" value="XM_013498836.1"/>
</dbReference>
<keyword evidence="6" id="KW-1185">Reference proteome</keyword>
<comment type="similarity">
    <text evidence="1">Belongs to the methyltransferase superfamily. METL family.</text>
</comment>
<dbReference type="InterPro" id="IPR026113">
    <property type="entry name" value="METTL2/6/8-like"/>
</dbReference>
<dbReference type="OrthoDB" id="417697at2759"/>
<dbReference type="GO" id="GO:0008173">
    <property type="term" value="F:RNA methyltransferase activity"/>
    <property type="evidence" value="ECO:0007669"/>
    <property type="project" value="UniProtKB-ARBA"/>
</dbReference>
<evidence type="ECO:0000313" key="6">
    <source>
        <dbReference type="Proteomes" id="UP000030744"/>
    </source>
</evidence>
<dbReference type="GeneID" id="25381447"/>
<dbReference type="EMBL" id="HG683514">
    <property type="protein sequence ID" value="CDJ31725.1"/>
    <property type="molecule type" value="Genomic_DNA"/>
</dbReference>
<dbReference type="Proteomes" id="UP000030744">
    <property type="component" value="Unassembled WGS sequence"/>
</dbReference>
<gene>
    <name evidence="5" type="ORF">EMH_0069160</name>
</gene>
<dbReference type="VEuPathDB" id="ToxoDB:EMH_0069160"/>
<evidence type="ECO:0000256" key="2">
    <source>
        <dbReference type="ARBA" id="ARBA00022603"/>
    </source>
</evidence>
<organism evidence="5 6">
    <name type="scientific">Eimeria mitis</name>
    <dbReference type="NCBI Taxonomy" id="44415"/>
    <lineage>
        <taxon>Eukaryota</taxon>
        <taxon>Sar</taxon>
        <taxon>Alveolata</taxon>
        <taxon>Apicomplexa</taxon>
        <taxon>Conoidasida</taxon>
        <taxon>Coccidia</taxon>
        <taxon>Eucoccidiorida</taxon>
        <taxon>Eimeriorina</taxon>
        <taxon>Eimeriidae</taxon>
        <taxon>Eimeria</taxon>
    </lineage>
</organism>
<evidence type="ECO:0000313" key="5">
    <source>
        <dbReference type="EMBL" id="CDJ31725.1"/>
    </source>
</evidence>
<accession>U6K1V6</accession>
<dbReference type="InterPro" id="IPR029063">
    <property type="entry name" value="SAM-dependent_MTases_sf"/>
</dbReference>
<dbReference type="Gene3D" id="3.40.50.150">
    <property type="entry name" value="Vaccinia Virus protein VP39"/>
    <property type="match status" value="1"/>
</dbReference>
<reference evidence="5" key="1">
    <citation type="submission" date="2013-10" db="EMBL/GenBank/DDBJ databases">
        <title>Genomic analysis of the causative agents of coccidiosis in chickens.</title>
        <authorList>
            <person name="Reid A.J."/>
            <person name="Blake D."/>
            <person name="Billington K."/>
            <person name="Browne H."/>
            <person name="Dunn M."/>
            <person name="Hung S."/>
            <person name="Kawahara F."/>
            <person name="Miranda-Saavedra D."/>
            <person name="Mourier T."/>
            <person name="Nagra H."/>
            <person name="Otto T.D."/>
            <person name="Rawlings N."/>
            <person name="Sanchez A."/>
            <person name="Sanders M."/>
            <person name="Subramaniam C."/>
            <person name="Tay Y."/>
            <person name="Dear P."/>
            <person name="Doerig C."/>
            <person name="Gruber A."/>
            <person name="Parkinson J."/>
            <person name="Shirley M."/>
            <person name="Wan K.L."/>
            <person name="Berriman M."/>
            <person name="Tomley F."/>
            <person name="Pain A."/>
        </authorList>
    </citation>
    <scope>NUCLEOTIDE SEQUENCE [LARGE SCALE GENOMIC DNA]</scope>
    <source>
        <strain evidence="5">Houghton</strain>
    </source>
</reference>
<keyword evidence="3" id="KW-0808">Transferase</keyword>
<dbReference type="GO" id="GO:0008757">
    <property type="term" value="F:S-adenosylmethionine-dependent methyltransferase activity"/>
    <property type="evidence" value="ECO:0007669"/>
    <property type="project" value="UniProtKB-ARBA"/>
</dbReference>
<dbReference type="AlphaFoldDB" id="U6K1V6"/>